<evidence type="ECO:0000313" key="5">
    <source>
        <dbReference type="Proteomes" id="UP000317046"/>
    </source>
</evidence>
<sequence length="257" mass="26020">MPSAGPVPFEGGRRSVRFVPMSAAPGPQPSGPGPDRPADPFASSDAPYYAPGWEAPAVPTEPTAWVSVVVGALGGGPLALVLGLVARARVRSRGRRGGRLALAGIALGVLGTLAWTGVVLGSVLTSRAERPLAGDVDAPREVHAAQLVTGVCLAELPPDGPVDSVSAVPCADPHAAEVVTQYAFSRDAIWPGQESADARVAAACALSPAEVEQGVRPVTWAPTEESWGRGDRTGLCLATVEGGGITGSFLDGSVTLP</sequence>
<dbReference type="Proteomes" id="UP000317046">
    <property type="component" value="Unassembled WGS sequence"/>
</dbReference>
<feature type="compositionally biased region" description="Pro residues" evidence="1">
    <location>
        <begin position="26"/>
        <end position="35"/>
    </location>
</feature>
<feature type="transmembrane region" description="Helical" evidence="2">
    <location>
        <begin position="100"/>
        <end position="124"/>
    </location>
</feature>
<evidence type="ECO:0000313" key="4">
    <source>
        <dbReference type="EMBL" id="GEA87729.1"/>
    </source>
</evidence>
<evidence type="ECO:0000256" key="1">
    <source>
        <dbReference type="SAM" id="MobiDB-lite"/>
    </source>
</evidence>
<dbReference type="EMBL" id="BJLR01000016">
    <property type="protein sequence ID" value="GEA87729.1"/>
    <property type="molecule type" value="Genomic_DNA"/>
</dbReference>
<evidence type="ECO:0000259" key="3">
    <source>
        <dbReference type="Pfam" id="PF13828"/>
    </source>
</evidence>
<keyword evidence="2" id="KW-0812">Transmembrane</keyword>
<protein>
    <recommendedName>
        <fullName evidence="3">DUF4190 domain-containing protein</fullName>
    </recommendedName>
</protein>
<accession>A0A4Y3KTH8</accession>
<name>A0A4Y3KTH8_9CELL</name>
<keyword evidence="2" id="KW-1133">Transmembrane helix</keyword>
<reference evidence="4" key="1">
    <citation type="submission" date="2019-06" db="EMBL/GenBank/DDBJ databases">
        <title>Whole genome shotgun sequence of Cellulomonas cellasea NBRC 3753.</title>
        <authorList>
            <person name="Hosoyama A."/>
            <person name="Uohara A."/>
            <person name="Ohji S."/>
            <person name="Ichikawa N."/>
        </authorList>
    </citation>
    <scope>NUCLEOTIDE SEQUENCE [LARGE SCALE GENOMIC DNA]</scope>
    <source>
        <strain evidence="4">NBRC 3753</strain>
    </source>
</reference>
<keyword evidence="5" id="KW-1185">Reference proteome</keyword>
<organism evidence="4 5">
    <name type="scientific">Cellulomonas cellasea</name>
    <dbReference type="NCBI Taxonomy" id="43670"/>
    <lineage>
        <taxon>Bacteria</taxon>
        <taxon>Bacillati</taxon>
        <taxon>Actinomycetota</taxon>
        <taxon>Actinomycetes</taxon>
        <taxon>Micrococcales</taxon>
        <taxon>Cellulomonadaceae</taxon>
        <taxon>Cellulomonas</taxon>
    </lineage>
</organism>
<evidence type="ECO:0000256" key="2">
    <source>
        <dbReference type="SAM" id="Phobius"/>
    </source>
</evidence>
<proteinExistence type="predicted"/>
<feature type="domain" description="DUF4190" evidence="3">
    <location>
        <begin position="64"/>
        <end position="115"/>
    </location>
</feature>
<gene>
    <name evidence="4" type="ORF">CCE01nite_16780</name>
</gene>
<dbReference type="Pfam" id="PF13828">
    <property type="entry name" value="DUF4190"/>
    <property type="match status" value="1"/>
</dbReference>
<keyword evidence="2" id="KW-0472">Membrane</keyword>
<dbReference type="InterPro" id="IPR025241">
    <property type="entry name" value="DUF4190"/>
</dbReference>
<dbReference type="AlphaFoldDB" id="A0A4Y3KTH8"/>
<comment type="caution">
    <text evidence="4">The sequence shown here is derived from an EMBL/GenBank/DDBJ whole genome shotgun (WGS) entry which is preliminary data.</text>
</comment>
<feature type="region of interest" description="Disordered" evidence="1">
    <location>
        <begin position="1"/>
        <end position="45"/>
    </location>
</feature>
<feature type="transmembrane region" description="Helical" evidence="2">
    <location>
        <begin position="64"/>
        <end position="88"/>
    </location>
</feature>